<evidence type="ECO:0000256" key="1">
    <source>
        <dbReference type="SAM" id="MobiDB-lite"/>
    </source>
</evidence>
<feature type="region of interest" description="Disordered" evidence="1">
    <location>
        <begin position="36"/>
        <end position="60"/>
    </location>
</feature>
<proteinExistence type="predicted"/>
<accession>A0A9X2HHA7</accession>
<reference evidence="2" key="1">
    <citation type="submission" date="2022-06" db="EMBL/GenBank/DDBJ databases">
        <title>Rothia sp. isolated from sandalwood seedling.</title>
        <authorList>
            <person name="Tuikhar N."/>
            <person name="Kirdat K."/>
            <person name="Thorat V."/>
            <person name="Swetha P."/>
            <person name="Padma S."/>
            <person name="Sundararaj R."/>
            <person name="Yadav A."/>
        </authorList>
    </citation>
    <scope>NUCLEOTIDE SEQUENCE</scope>
    <source>
        <strain evidence="2">AR01</strain>
    </source>
</reference>
<comment type="caution">
    <text evidence="2">The sequence shown here is derived from an EMBL/GenBank/DDBJ whole genome shotgun (WGS) entry which is preliminary data.</text>
</comment>
<protein>
    <submittedName>
        <fullName evidence="2">Uncharacterized protein</fullName>
    </submittedName>
</protein>
<feature type="non-terminal residue" evidence="2">
    <location>
        <position position="1"/>
    </location>
</feature>
<dbReference type="RefSeq" id="WP_254167407.1">
    <property type="nucleotide sequence ID" value="NZ_JANAFB010000029.1"/>
</dbReference>
<evidence type="ECO:0000313" key="2">
    <source>
        <dbReference type="EMBL" id="MCP3426572.1"/>
    </source>
</evidence>
<sequence length="60" mass="6395">SATLGAVPPRCEIGSISSIEQTMMTSRNRVIEIRAGEVPKRRGARARDPGAAPPGRPRGR</sequence>
<gene>
    <name evidence="2" type="ORF">NBM05_11310</name>
</gene>
<dbReference type="AlphaFoldDB" id="A0A9X2HHA7"/>
<feature type="compositionally biased region" description="Basic and acidic residues" evidence="1">
    <location>
        <begin position="36"/>
        <end position="48"/>
    </location>
</feature>
<name>A0A9X2HHA7_9MICC</name>
<dbReference type="EMBL" id="JANAFB010000029">
    <property type="protein sequence ID" value="MCP3426572.1"/>
    <property type="molecule type" value="Genomic_DNA"/>
</dbReference>
<keyword evidence="3" id="KW-1185">Reference proteome</keyword>
<dbReference type="Proteomes" id="UP001139502">
    <property type="component" value="Unassembled WGS sequence"/>
</dbReference>
<feature type="compositionally biased region" description="Pro residues" evidence="1">
    <location>
        <begin position="51"/>
        <end position="60"/>
    </location>
</feature>
<organism evidence="2 3">
    <name type="scientific">Rothia santali</name>
    <dbReference type="NCBI Taxonomy" id="2949643"/>
    <lineage>
        <taxon>Bacteria</taxon>
        <taxon>Bacillati</taxon>
        <taxon>Actinomycetota</taxon>
        <taxon>Actinomycetes</taxon>
        <taxon>Micrococcales</taxon>
        <taxon>Micrococcaceae</taxon>
        <taxon>Rothia</taxon>
    </lineage>
</organism>
<evidence type="ECO:0000313" key="3">
    <source>
        <dbReference type="Proteomes" id="UP001139502"/>
    </source>
</evidence>